<dbReference type="PANTHER" id="PTHR43775:SF13">
    <property type="entry name" value="POLYKETIDE SYNTHASE 1"/>
    <property type="match status" value="1"/>
</dbReference>
<name>A0AAD9Z131_9LECA</name>
<dbReference type="Gene3D" id="3.90.180.10">
    <property type="entry name" value="Medium-chain alcohol dehydrogenases, catalytic domain"/>
    <property type="match status" value="1"/>
</dbReference>
<organism evidence="4 5">
    <name type="scientific">Lepraria neglecta</name>
    <dbReference type="NCBI Taxonomy" id="209136"/>
    <lineage>
        <taxon>Eukaryota</taxon>
        <taxon>Fungi</taxon>
        <taxon>Dikarya</taxon>
        <taxon>Ascomycota</taxon>
        <taxon>Pezizomycotina</taxon>
        <taxon>Lecanoromycetes</taxon>
        <taxon>OSLEUM clade</taxon>
        <taxon>Lecanoromycetidae</taxon>
        <taxon>Lecanorales</taxon>
        <taxon>Lecanorineae</taxon>
        <taxon>Stereocaulaceae</taxon>
        <taxon>Lepraria</taxon>
    </lineage>
</organism>
<feature type="region of interest" description="N-terminal hotdog fold" evidence="1">
    <location>
        <begin position="212"/>
        <end position="351"/>
    </location>
</feature>
<evidence type="ECO:0000259" key="3">
    <source>
        <dbReference type="PROSITE" id="PS52019"/>
    </source>
</evidence>
<accession>A0AAD9Z131</accession>
<dbReference type="InterPro" id="IPR049900">
    <property type="entry name" value="PKS_mFAS_DH"/>
</dbReference>
<reference evidence="4" key="1">
    <citation type="submission" date="2022-11" db="EMBL/GenBank/DDBJ databases">
        <title>Chromosomal genome sequence assembly and mating type (MAT) locus characterization of the leprose asexual lichenized fungus Lepraria neglecta (Nyl.) Erichsen.</title>
        <authorList>
            <person name="Allen J.L."/>
            <person name="Pfeffer B."/>
        </authorList>
    </citation>
    <scope>NUCLEOTIDE SEQUENCE</scope>
    <source>
        <strain evidence="4">Allen 5258</strain>
    </source>
</reference>
<dbReference type="InterPro" id="IPR020843">
    <property type="entry name" value="ER"/>
</dbReference>
<dbReference type="InterPro" id="IPR020807">
    <property type="entry name" value="PKS_DH"/>
</dbReference>
<dbReference type="GO" id="GO:0044550">
    <property type="term" value="P:secondary metabolite biosynthetic process"/>
    <property type="evidence" value="ECO:0007669"/>
    <property type="project" value="UniProtKB-ARBA"/>
</dbReference>
<comment type="caution">
    <text evidence="4">The sequence shown here is derived from an EMBL/GenBank/DDBJ whole genome shotgun (WGS) entry which is preliminary data.</text>
</comment>
<evidence type="ECO:0000256" key="2">
    <source>
        <dbReference type="SAM" id="MobiDB-lite"/>
    </source>
</evidence>
<dbReference type="SUPFAM" id="SSF52151">
    <property type="entry name" value="FabD/lysophospholipase-like"/>
    <property type="match status" value="1"/>
</dbReference>
<evidence type="ECO:0000313" key="4">
    <source>
        <dbReference type="EMBL" id="KAK3169769.1"/>
    </source>
</evidence>
<dbReference type="Gene3D" id="3.10.129.110">
    <property type="entry name" value="Polyketide synthase dehydratase"/>
    <property type="match status" value="1"/>
</dbReference>
<dbReference type="GO" id="GO:0006633">
    <property type="term" value="P:fatty acid biosynthetic process"/>
    <property type="evidence" value="ECO:0007669"/>
    <property type="project" value="TreeGrafter"/>
</dbReference>
<keyword evidence="5" id="KW-1185">Reference proteome</keyword>
<feature type="domain" description="PKS/mFAS DH" evidence="3">
    <location>
        <begin position="212"/>
        <end position="506"/>
    </location>
</feature>
<dbReference type="GO" id="GO:0016491">
    <property type="term" value="F:oxidoreductase activity"/>
    <property type="evidence" value="ECO:0007669"/>
    <property type="project" value="InterPro"/>
</dbReference>
<sequence>MGRELMYRCPIYAAAIERADAALTALGASWSLLGKTTSLLYIALQKAHLMCIEGLSKGNDDSLVNQAVVSQPACTAVQIGLIDLFLSWDIIPRGAAGHSSGEIAAAYATGALSFEDCTSLAYFRGIATLKFKEKLPKLKGAMTAIGRAPSDLSNLLTSFPNPDFVLACINCPSSITISGNEAAIAVLEEEAKRRSLFHRRLHTDLAYHCHHMQLVAEDYRSSIGHLSPAATSTVNIVRLDEAPWLKQHKVRGNVVYPVAGYVVLAIEGALSRARSKGHSVGTTELREICSHSVLTVPQAVDVEIMTVLRPHNESSRSTSSSRDEFRMFSWQPEHGWNEHCRGLISTQSNLRGSRTAISSAGEGAETGRNASFEPETTSPPQAEGRAPEQLVPGGHQATVSPPAESGELGIGSSYGSENTESPLAGGSDAGSGASSGLETCISSTSEVSLDAGTEFGGRLSLHGRLDRSDSSSREVIASISAYRDGLKPVVQVEGLCMRQVSDAKSLIHATKTAFKLKWKPDLHFLTPPLYQELCKLGPPQLKPRERILIHTGAGGVGQAAIMLAQKTSAEVFTTVGSPENQDLRVKAYGLSEDHIFSSRYLELGQQIRKATGNKGVDVVLNSLSVEYLRVGWGCLASFGGLIEIGKRDIEMNARLEMVQFSRSTTFASVDLAMVMEERPQLMQRLLNDIMSLLRGGEIKPATPITAYPISELQSAFRSLQSGKAMGKFIIEPSEQDMVMVS</sequence>
<dbReference type="SMART" id="SM00826">
    <property type="entry name" value="PKS_DH"/>
    <property type="match status" value="1"/>
</dbReference>
<protein>
    <recommendedName>
        <fullName evidence="3">PKS/mFAS DH domain-containing protein</fullName>
    </recommendedName>
</protein>
<dbReference type="AlphaFoldDB" id="A0AAD9Z131"/>
<dbReference type="CDD" id="cd05195">
    <property type="entry name" value="enoyl_red"/>
    <property type="match status" value="1"/>
</dbReference>
<dbReference type="InterPro" id="IPR016035">
    <property type="entry name" value="Acyl_Trfase/lysoPLipase"/>
</dbReference>
<dbReference type="InterPro" id="IPR014043">
    <property type="entry name" value="Acyl_transferase_dom"/>
</dbReference>
<dbReference type="Pfam" id="PF13602">
    <property type="entry name" value="ADH_zinc_N_2"/>
    <property type="match status" value="1"/>
</dbReference>
<dbReference type="SMART" id="SM00827">
    <property type="entry name" value="PKS_AT"/>
    <property type="match status" value="1"/>
</dbReference>
<evidence type="ECO:0000313" key="5">
    <source>
        <dbReference type="Proteomes" id="UP001276659"/>
    </source>
</evidence>
<dbReference type="InterPro" id="IPR042104">
    <property type="entry name" value="PKS_dehydratase_sf"/>
</dbReference>
<dbReference type="PROSITE" id="PS52019">
    <property type="entry name" value="PKS_MFAS_DH"/>
    <property type="match status" value="1"/>
</dbReference>
<dbReference type="Gene3D" id="3.30.70.250">
    <property type="entry name" value="Malonyl-CoA ACP transacylase, ACP-binding"/>
    <property type="match status" value="1"/>
</dbReference>
<dbReference type="SUPFAM" id="SSF51735">
    <property type="entry name" value="NAD(P)-binding Rossmann-fold domains"/>
    <property type="match status" value="1"/>
</dbReference>
<evidence type="ECO:0000256" key="1">
    <source>
        <dbReference type="PROSITE-ProRule" id="PRU01363"/>
    </source>
</evidence>
<proteinExistence type="predicted"/>
<dbReference type="InterPro" id="IPR016036">
    <property type="entry name" value="Malonyl_transacylase_ACP-bd"/>
</dbReference>
<dbReference type="EMBL" id="JASNWA010000009">
    <property type="protein sequence ID" value="KAK3169769.1"/>
    <property type="molecule type" value="Genomic_DNA"/>
</dbReference>
<feature type="region of interest" description="Disordered" evidence="2">
    <location>
        <begin position="351"/>
        <end position="438"/>
    </location>
</feature>
<dbReference type="Pfam" id="PF00698">
    <property type="entry name" value="Acyl_transf_1"/>
    <property type="match status" value="1"/>
</dbReference>
<comment type="caution">
    <text evidence="1">Lacks conserved residue(s) required for the propagation of feature annotation.</text>
</comment>
<dbReference type="Proteomes" id="UP001276659">
    <property type="component" value="Unassembled WGS sequence"/>
</dbReference>
<dbReference type="PANTHER" id="PTHR43775">
    <property type="entry name" value="FATTY ACID SYNTHASE"/>
    <property type="match status" value="1"/>
</dbReference>
<feature type="region of interest" description="C-terminal hotdog fold" evidence="1">
    <location>
        <begin position="368"/>
        <end position="506"/>
    </location>
</feature>
<dbReference type="SUPFAM" id="SSF55048">
    <property type="entry name" value="Probable ACP-binding domain of malonyl-CoA ACP transacylase"/>
    <property type="match status" value="1"/>
</dbReference>
<feature type="compositionally biased region" description="Low complexity" evidence="2">
    <location>
        <begin position="424"/>
        <end position="436"/>
    </location>
</feature>
<dbReference type="Gene3D" id="3.40.366.10">
    <property type="entry name" value="Malonyl-Coenzyme A Acyl Carrier Protein, domain 2"/>
    <property type="match status" value="1"/>
</dbReference>
<dbReference type="GO" id="GO:0004312">
    <property type="term" value="F:fatty acid synthase activity"/>
    <property type="evidence" value="ECO:0007669"/>
    <property type="project" value="TreeGrafter"/>
</dbReference>
<dbReference type="SMART" id="SM00829">
    <property type="entry name" value="PKS_ER"/>
    <property type="match status" value="1"/>
</dbReference>
<dbReference type="InterPro" id="IPR050091">
    <property type="entry name" value="PKS_NRPS_Biosynth_Enz"/>
</dbReference>
<dbReference type="InterPro" id="IPR036291">
    <property type="entry name" value="NAD(P)-bd_dom_sf"/>
</dbReference>
<gene>
    <name evidence="4" type="ORF">OEA41_009153</name>
</gene>
<dbReference type="InterPro" id="IPR001227">
    <property type="entry name" value="Ac_transferase_dom_sf"/>
</dbReference>